<comment type="caution">
    <text evidence="1">The sequence shown here is derived from an EMBL/GenBank/DDBJ whole genome shotgun (WGS) entry which is preliminary data.</text>
</comment>
<dbReference type="AlphaFoldDB" id="A0A4C1V1G4"/>
<sequence>MWNGAPLTVGVIKEGPPPSNESVEIKFAKVNVTRHKEPNQYVYMWVVITLQKYLETLISAHLSRRDAPPRPPRAPRRSFALERPISPAAGSIQNHQLAFSSLLPIPLKANQHLEEATMTGVKPRRLKIQETLGFSLQRLRLALCTAREDNALARGNTKRLKFWRRLILTYPVFV</sequence>
<evidence type="ECO:0000313" key="1">
    <source>
        <dbReference type="EMBL" id="GBP32638.1"/>
    </source>
</evidence>
<proteinExistence type="predicted"/>
<reference evidence="1 2" key="1">
    <citation type="journal article" date="2019" name="Commun. Biol.">
        <title>The bagworm genome reveals a unique fibroin gene that provides high tensile strength.</title>
        <authorList>
            <person name="Kono N."/>
            <person name="Nakamura H."/>
            <person name="Ohtoshi R."/>
            <person name="Tomita M."/>
            <person name="Numata K."/>
            <person name="Arakawa K."/>
        </authorList>
    </citation>
    <scope>NUCLEOTIDE SEQUENCE [LARGE SCALE GENOMIC DNA]</scope>
</reference>
<dbReference type="EMBL" id="BGZK01000262">
    <property type="protein sequence ID" value="GBP32638.1"/>
    <property type="molecule type" value="Genomic_DNA"/>
</dbReference>
<accession>A0A4C1V1G4</accession>
<keyword evidence="2" id="KW-1185">Reference proteome</keyword>
<dbReference type="Proteomes" id="UP000299102">
    <property type="component" value="Unassembled WGS sequence"/>
</dbReference>
<name>A0A4C1V1G4_EUMVA</name>
<organism evidence="1 2">
    <name type="scientific">Eumeta variegata</name>
    <name type="common">Bagworm moth</name>
    <name type="synonym">Eumeta japonica</name>
    <dbReference type="NCBI Taxonomy" id="151549"/>
    <lineage>
        <taxon>Eukaryota</taxon>
        <taxon>Metazoa</taxon>
        <taxon>Ecdysozoa</taxon>
        <taxon>Arthropoda</taxon>
        <taxon>Hexapoda</taxon>
        <taxon>Insecta</taxon>
        <taxon>Pterygota</taxon>
        <taxon>Neoptera</taxon>
        <taxon>Endopterygota</taxon>
        <taxon>Lepidoptera</taxon>
        <taxon>Glossata</taxon>
        <taxon>Ditrysia</taxon>
        <taxon>Tineoidea</taxon>
        <taxon>Psychidae</taxon>
        <taxon>Oiketicinae</taxon>
        <taxon>Eumeta</taxon>
    </lineage>
</organism>
<gene>
    <name evidence="1" type="ORF">EVAR_25999_1</name>
</gene>
<protein>
    <submittedName>
        <fullName evidence="1">Uncharacterized protein</fullName>
    </submittedName>
</protein>
<evidence type="ECO:0000313" key="2">
    <source>
        <dbReference type="Proteomes" id="UP000299102"/>
    </source>
</evidence>